<name>A0A4S8P500_9HYPH</name>
<accession>A0A4S8P500</accession>
<dbReference type="Proteomes" id="UP000308828">
    <property type="component" value="Unassembled WGS sequence"/>
</dbReference>
<organism evidence="1 2">
    <name type="scientific">Peteryoungia ipomoeae</name>
    <dbReference type="NCBI Taxonomy" id="1210932"/>
    <lineage>
        <taxon>Bacteria</taxon>
        <taxon>Pseudomonadati</taxon>
        <taxon>Pseudomonadota</taxon>
        <taxon>Alphaproteobacteria</taxon>
        <taxon>Hyphomicrobiales</taxon>
        <taxon>Rhizobiaceae</taxon>
        <taxon>Peteryoungia</taxon>
    </lineage>
</organism>
<gene>
    <name evidence="1" type="ORF">FAA97_03105</name>
</gene>
<dbReference type="EMBL" id="STGV01000001">
    <property type="protein sequence ID" value="THV25207.1"/>
    <property type="molecule type" value="Genomic_DNA"/>
</dbReference>
<dbReference type="OrthoDB" id="9815695at2"/>
<dbReference type="Pfam" id="PF11011">
    <property type="entry name" value="DUF2849"/>
    <property type="match status" value="1"/>
</dbReference>
<dbReference type="AlphaFoldDB" id="A0A4S8P500"/>
<evidence type="ECO:0000313" key="1">
    <source>
        <dbReference type="EMBL" id="THV25207.1"/>
    </source>
</evidence>
<reference evidence="1 2" key="1">
    <citation type="submission" date="2019-04" db="EMBL/GenBank/DDBJ databases">
        <title>Genome sequence of strain shin9-1.</title>
        <authorList>
            <person name="Gao J."/>
            <person name="Sun J."/>
        </authorList>
    </citation>
    <scope>NUCLEOTIDE SEQUENCE [LARGE SCALE GENOMIC DNA]</scope>
    <source>
        <strain evidence="2">shin9-1</strain>
    </source>
</reference>
<dbReference type="RefSeq" id="WP_136597054.1">
    <property type="nucleotide sequence ID" value="NZ_STGV01000001.1"/>
</dbReference>
<protein>
    <submittedName>
        <fullName evidence="1">DUF2849 domain-containing protein</fullName>
    </submittedName>
</protein>
<dbReference type="InterPro" id="IPR021270">
    <property type="entry name" value="DUF2849"/>
</dbReference>
<evidence type="ECO:0000313" key="2">
    <source>
        <dbReference type="Proteomes" id="UP000308828"/>
    </source>
</evidence>
<keyword evidence="2" id="KW-1185">Reference proteome</keyword>
<sequence length="104" mass="11359">MVDKVLTANRLTDGIAVWLDASGQWTERLQDAFVARHAEAVEALEAAGKQAFASNLVVDVNVIEIEEKDGKLRPLRLRERIRAEGPTIAYAEGHGYADPAFIAA</sequence>
<comment type="caution">
    <text evidence="1">The sequence shown here is derived from an EMBL/GenBank/DDBJ whole genome shotgun (WGS) entry which is preliminary data.</text>
</comment>
<proteinExistence type="predicted"/>